<evidence type="ECO:0000313" key="2">
    <source>
        <dbReference type="Proteomes" id="UP000324222"/>
    </source>
</evidence>
<sequence length="141" mass="15609">MPRHVALDSCAVRALGTEEFSGTTGIMWTPCCVNGARHDEGLEWYLMQCFCLRVWPPFLGPLTCQPNLPEMIILTHSAFCYGHLVLDKNAFHSSTSHERPQGMAAPVCHCDALVHGRDGMLTQQPKKCDVTMVDSGMTTMI</sequence>
<organism evidence="1 2">
    <name type="scientific">Portunus trituberculatus</name>
    <name type="common">Swimming crab</name>
    <name type="synonym">Neptunus trituberculatus</name>
    <dbReference type="NCBI Taxonomy" id="210409"/>
    <lineage>
        <taxon>Eukaryota</taxon>
        <taxon>Metazoa</taxon>
        <taxon>Ecdysozoa</taxon>
        <taxon>Arthropoda</taxon>
        <taxon>Crustacea</taxon>
        <taxon>Multicrustacea</taxon>
        <taxon>Malacostraca</taxon>
        <taxon>Eumalacostraca</taxon>
        <taxon>Eucarida</taxon>
        <taxon>Decapoda</taxon>
        <taxon>Pleocyemata</taxon>
        <taxon>Brachyura</taxon>
        <taxon>Eubrachyura</taxon>
        <taxon>Portunoidea</taxon>
        <taxon>Portunidae</taxon>
        <taxon>Portuninae</taxon>
        <taxon>Portunus</taxon>
    </lineage>
</organism>
<evidence type="ECO:0000313" key="1">
    <source>
        <dbReference type="EMBL" id="MPC10338.1"/>
    </source>
</evidence>
<name>A0A5B7CMQ8_PORTR</name>
<gene>
    <name evidence="1" type="ORF">E2C01_002974</name>
</gene>
<proteinExistence type="predicted"/>
<keyword evidence="2" id="KW-1185">Reference proteome</keyword>
<accession>A0A5B7CMQ8</accession>
<dbReference type="EMBL" id="VSRR010000112">
    <property type="protein sequence ID" value="MPC10338.1"/>
    <property type="molecule type" value="Genomic_DNA"/>
</dbReference>
<reference evidence="1 2" key="1">
    <citation type="submission" date="2019-05" db="EMBL/GenBank/DDBJ databases">
        <title>Another draft genome of Portunus trituberculatus and its Hox gene families provides insights of decapod evolution.</title>
        <authorList>
            <person name="Jeong J.-H."/>
            <person name="Song I."/>
            <person name="Kim S."/>
            <person name="Choi T."/>
            <person name="Kim D."/>
            <person name="Ryu S."/>
            <person name="Kim W."/>
        </authorList>
    </citation>
    <scope>NUCLEOTIDE SEQUENCE [LARGE SCALE GENOMIC DNA]</scope>
    <source>
        <tissue evidence="1">Muscle</tissue>
    </source>
</reference>
<dbReference type="Proteomes" id="UP000324222">
    <property type="component" value="Unassembled WGS sequence"/>
</dbReference>
<comment type="caution">
    <text evidence="1">The sequence shown here is derived from an EMBL/GenBank/DDBJ whole genome shotgun (WGS) entry which is preliminary data.</text>
</comment>
<protein>
    <submittedName>
        <fullName evidence="1">Uncharacterized protein</fullName>
    </submittedName>
</protein>
<dbReference type="AlphaFoldDB" id="A0A5B7CMQ8"/>